<dbReference type="AlphaFoldDB" id="A0AAN8KJY6"/>
<sequence>MKRKKLNEFIPRELSMEQILPIPKDSCWSAHGKYAQKLLKDLFTNYTSALRPVEDTDNILNVTLQITLSQIIDMDERNQILTAYLWIRQC</sequence>
<evidence type="ECO:0000313" key="2">
    <source>
        <dbReference type="EMBL" id="KAK6296169.1"/>
    </source>
</evidence>
<keyword evidence="3" id="KW-1185">Reference proteome</keyword>
<dbReference type="InterPro" id="IPR036734">
    <property type="entry name" value="Neur_chan_lig-bd_sf"/>
</dbReference>
<protein>
    <recommendedName>
        <fullName evidence="1">Neurotransmitter-gated ion-channel ligand-binding domain-containing protein</fullName>
    </recommendedName>
</protein>
<evidence type="ECO:0000313" key="3">
    <source>
        <dbReference type="Proteomes" id="UP001356427"/>
    </source>
</evidence>
<dbReference type="GO" id="GO:0005230">
    <property type="term" value="F:extracellular ligand-gated monoatomic ion channel activity"/>
    <property type="evidence" value="ECO:0007669"/>
    <property type="project" value="InterPro"/>
</dbReference>
<dbReference type="Pfam" id="PF02931">
    <property type="entry name" value="Neur_chan_LBD"/>
    <property type="match status" value="1"/>
</dbReference>
<organism evidence="2 3">
    <name type="scientific">Coregonus suidteri</name>
    <dbReference type="NCBI Taxonomy" id="861788"/>
    <lineage>
        <taxon>Eukaryota</taxon>
        <taxon>Metazoa</taxon>
        <taxon>Chordata</taxon>
        <taxon>Craniata</taxon>
        <taxon>Vertebrata</taxon>
        <taxon>Euteleostomi</taxon>
        <taxon>Actinopterygii</taxon>
        <taxon>Neopterygii</taxon>
        <taxon>Teleostei</taxon>
        <taxon>Protacanthopterygii</taxon>
        <taxon>Salmoniformes</taxon>
        <taxon>Salmonidae</taxon>
        <taxon>Coregoninae</taxon>
        <taxon>Coregonus</taxon>
    </lineage>
</organism>
<gene>
    <name evidence="2" type="ORF">J4Q44_G00338820</name>
</gene>
<dbReference type="InterPro" id="IPR006202">
    <property type="entry name" value="Neur_chan_lig-bd"/>
</dbReference>
<dbReference type="Gene3D" id="2.70.170.10">
    <property type="entry name" value="Neurotransmitter-gated ion-channel ligand-binding domain"/>
    <property type="match status" value="1"/>
</dbReference>
<comment type="caution">
    <text evidence="2">The sequence shown here is derived from an EMBL/GenBank/DDBJ whole genome shotgun (WGS) entry which is preliminary data.</text>
</comment>
<dbReference type="EMBL" id="JAGTTL010000033">
    <property type="protein sequence ID" value="KAK6296169.1"/>
    <property type="molecule type" value="Genomic_DNA"/>
</dbReference>
<name>A0AAN8KJY6_9TELE</name>
<reference evidence="2 3" key="1">
    <citation type="submission" date="2021-04" db="EMBL/GenBank/DDBJ databases">
        <authorList>
            <person name="De Guttry C."/>
            <person name="Zahm M."/>
            <person name="Klopp C."/>
            <person name="Cabau C."/>
            <person name="Louis A."/>
            <person name="Berthelot C."/>
            <person name="Parey E."/>
            <person name="Roest Crollius H."/>
            <person name="Montfort J."/>
            <person name="Robinson-Rechavi M."/>
            <person name="Bucao C."/>
            <person name="Bouchez O."/>
            <person name="Gislard M."/>
            <person name="Lluch J."/>
            <person name="Milhes M."/>
            <person name="Lampietro C."/>
            <person name="Lopez Roques C."/>
            <person name="Donnadieu C."/>
            <person name="Braasch I."/>
            <person name="Desvignes T."/>
            <person name="Postlethwait J."/>
            <person name="Bobe J."/>
            <person name="Wedekind C."/>
            <person name="Guiguen Y."/>
        </authorList>
    </citation>
    <scope>NUCLEOTIDE SEQUENCE [LARGE SCALE GENOMIC DNA]</scope>
    <source>
        <strain evidence="2">Cs_M1</strain>
        <tissue evidence="2">Blood</tissue>
    </source>
</reference>
<proteinExistence type="predicted"/>
<dbReference type="SUPFAM" id="SSF63712">
    <property type="entry name" value="Nicotinic receptor ligand binding domain-like"/>
    <property type="match status" value="1"/>
</dbReference>
<feature type="domain" description="Neurotransmitter-gated ion-channel ligand-binding" evidence="1">
    <location>
        <begin position="36"/>
        <end position="89"/>
    </location>
</feature>
<dbReference type="GO" id="GO:0016020">
    <property type="term" value="C:membrane"/>
    <property type="evidence" value="ECO:0007669"/>
    <property type="project" value="InterPro"/>
</dbReference>
<dbReference type="Proteomes" id="UP001356427">
    <property type="component" value="Unassembled WGS sequence"/>
</dbReference>
<accession>A0AAN8KJY6</accession>
<evidence type="ECO:0000259" key="1">
    <source>
        <dbReference type="Pfam" id="PF02931"/>
    </source>
</evidence>